<feature type="transmembrane region" description="Helical" evidence="1">
    <location>
        <begin position="25"/>
        <end position="43"/>
    </location>
</feature>
<dbReference type="EMBL" id="JADWYR010000002">
    <property type="protein sequence ID" value="MBG9378254.1"/>
    <property type="molecule type" value="Genomic_DNA"/>
</dbReference>
<organism evidence="2 3">
    <name type="scientific">Panacibacter microcysteis</name>
    <dbReference type="NCBI Taxonomy" id="2793269"/>
    <lineage>
        <taxon>Bacteria</taxon>
        <taxon>Pseudomonadati</taxon>
        <taxon>Bacteroidota</taxon>
        <taxon>Chitinophagia</taxon>
        <taxon>Chitinophagales</taxon>
        <taxon>Chitinophagaceae</taxon>
        <taxon>Panacibacter</taxon>
    </lineage>
</organism>
<name>A0A931GZJ6_9BACT</name>
<comment type="caution">
    <text evidence="2">The sequence shown here is derived from an EMBL/GenBank/DDBJ whole genome shotgun (WGS) entry which is preliminary data.</text>
</comment>
<proteinExistence type="predicted"/>
<evidence type="ECO:0000313" key="3">
    <source>
        <dbReference type="Proteomes" id="UP000628448"/>
    </source>
</evidence>
<dbReference type="RefSeq" id="WP_196992295.1">
    <property type="nucleotide sequence ID" value="NZ_JADWYR010000002.1"/>
</dbReference>
<keyword evidence="1" id="KW-0472">Membrane</keyword>
<dbReference type="AlphaFoldDB" id="A0A931GZJ6"/>
<evidence type="ECO:0000256" key="1">
    <source>
        <dbReference type="SAM" id="Phobius"/>
    </source>
</evidence>
<evidence type="ECO:0000313" key="2">
    <source>
        <dbReference type="EMBL" id="MBG9378254.1"/>
    </source>
</evidence>
<gene>
    <name evidence="2" type="ORF">I5907_18590</name>
</gene>
<sequence length="283" mass="31216">MNNDEFYIGWMQQAPKGFAVWIKKYVFALLPITIALGVSVALAQKKFGSGNFEFGTLTTVTGVYSHSPVPNIKVFDGKDFWGNKNYITIPLIGFGKHGADGVIADLENETNIAFEGKELALKGTLLYNDGKLLMQIDANDKPLVMVNEPAGKVPETLQENIGIIDIKGEIVDPKCFFGVMKPGEGKPHKDCAIRCILGGIPPVLKVTNDEGIQHYYLMVGEHGEKMNDAVRDYVATPVTLHAKAVAYGDWIVLYVQPGGLQHYSYMREHYSNNIAMCGKRCVE</sequence>
<keyword evidence="1" id="KW-0812">Transmembrane</keyword>
<reference evidence="2" key="1">
    <citation type="submission" date="2020-11" db="EMBL/GenBank/DDBJ databases">
        <title>Bacterial whole genome sequence for Panacibacter sp. DH6.</title>
        <authorList>
            <person name="Le V."/>
            <person name="Ko S."/>
            <person name="Ahn C.-Y."/>
            <person name="Oh H.-M."/>
        </authorList>
    </citation>
    <scope>NUCLEOTIDE SEQUENCE</scope>
    <source>
        <strain evidence="2">DH6</strain>
    </source>
</reference>
<accession>A0A931GZJ6</accession>
<keyword evidence="3" id="KW-1185">Reference proteome</keyword>
<protein>
    <submittedName>
        <fullName evidence="2">Uncharacterized protein</fullName>
    </submittedName>
</protein>
<dbReference type="Proteomes" id="UP000628448">
    <property type="component" value="Unassembled WGS sequence"/>
</dbReference>
<keyword evidence="1" id="KW-1133">Transmembrane helix</keyword>